<dbReference type="EMBL" id="BSNN01000008">
    <property type="protein sequence ID" value="GLQ36186.1"/>
    <property type="molecule type" value="Genomic_DNA"/>
</dbReference>
<protein>
    <submittedName>
        <fullName evidence="6">ABC transporter substrate-binding protein</fullName>
    </submittedName>
</protein>
<feature type="domain" description="Solute-binding protein family 3/N-terminal" evidence="5">
    <location>
        <begin position="39"/>
        <end position="268"/>
    </location>
</feature>
<dbReference type="Pfam" id="PF00497">
    <property type="entry name" value="SBP_bac_3"/>
    <property type="match status" value="1"/>
</dbReference>
<gene>
    <name evidence="6" type="ORF">GCM10007939_24700</name>
</gene>
<feature type="signal peptide" evidence="4">
    <location>
        <begin position="1"/>
        <end position="24"/>
    </location>
</feature>
<sequence length="344" mass="37056">MKTKLTNLLTAGAIAFGSATAVHAQDQGLLDTIIERDSLLCTGHNGSYLGFAEVDGAGEWQGFDIEFCKALATAILGSPDKLQIIPLSWAQRFPAIQSGDIDVIIKVTGWTMTRDTELGLQYSRPYFIGPFYVMSKTELGATGIADLEGGVFCVNAGTTVERVLTDYMETNGIDYEPLAFEKGEELRAAFYAGRCDAIAGFGPFLSATRVNADNPDDFEILGDVLALEPEGIVVKQGEDDLLDVVNWMVSALLMAEENGVTQANVDEMKANPPTASVGRLLGSTPGVGTRLGLSDDWAYNVIKTVGNYGEIYERTVGEGSRYKLPRGLNNLWSNGGLLYPLVLD</sequence>
<proteinExistence type="inferred from homology"/>
<dbReference type="PANTHER" id="PTHR30085:SF7">
    <property type="entry name" value="AMINO-ACID ABC TRANSPORTER-BINDING PROTEIN YHDW-RELATED"/>
    <property type="match status" value="1"/>
</dbReference>
<keyword evidence="2" id="KW-0813">Transport</keyword>
<dbReference type="Proteomes" id="UP001156694">
    <property type="component" value="Unassembled WGS sequence"/>
</dbReference>
<dbReference type="InterPro" id="IPR051455">
    <property type="entry name" value="Bact_solute-bind_prot3"/>
</dbReference>
<comment type="caution">
    <text evidence="6">The sequence shown here is derived from an EMBL/GenBank/DDBJ whole genome shotgun (WGS) entry which is preliminary data.</text>
</comment>
<evidence type="ECO:0000256" key="4">
    <source>
        <dbReference type="SAM" id="SignalP"/>
    </source>
</evidence>
<dbReference type="RefSeq" id="WP_284379785.1">
    <property type="nucleotide sequence ID" value="NZ_BSNN01000008.1"/>
</dbReference>
<evidence type="ECO:0000259" key="5">
    <source>
        <dbReference type="SMART" id="SM00062"/>
    </source>
</evidence>
<dbReference type="PANTHER" id="PTHR30085">
    <property type="entry name" value="AMINO ACID ABC TRANSPORTER PERMEASE"/>
    <property type="match status" value="1"/>
</dbReference>
<dbReference type="Gene3D" id="3.40.190.10">
    <property type="entry name" value="Periplasmic binding protein-like II"/>
    <property type="match status" value="2"/>
</dbReference>
<dbReference type="SUPFAM" id="SSF53850">
    <property type="entry name" value="Periplasmic binding protein-like II"/>
    <property type="match status" value="1"/>
</dbReference>
<evidence type="ECO:0000313" key="6">
    <source>
        <dbReference type="EMBL" id="GLQ36186.1"/>
    </source>
</evidence>
<keyword evidence="3 4" id="KW-0732">Signal</keyword>
<organism evidence="6 7">
    <name type="scientific">Amylibacter marinus</name>
    <dbReference type="NCBI Taxonomy" id="1475483"/>
    <lineage>
        <taxon>Bacteria</taxon>
        <taxon>Pseudomonadati</taxon>
        <taxon>Pseudomonadota</taxon>
        <taxon>Alphaproteobacteria</taxon>
        <taxon>Rhodobacterales</taxon>
        <taxon>Paracoccaceae</taxon>
        <taxon>Amylibacter</taxon>
    </lineage>
</organism>
<evidence type="ECO:0000256" key="1">
    <source>
        <dbReference type="ARBA" id="ARBA00010333"/>
    </source>
</evidence>
<accession>A0ABQ5VY80</accession>
<comment type="similarity">
    <text evidence="1">Belongs to the bacterial solute-binding protein 3 family.</text>
</comment>
<name>A0ABQ5VY80_9RHOB</name>
<evidence type="ECO:0000313" key="7">
    <source>
        <dbReference type="Proteomes" id="UP001156694"/>
    </source>
</evidence>
<evidence type="ECO:0000256" key="2">
    <source>
        <dbReference type="ARBA" id="ARBA00022448"/>
    </source>
</evidence>
<dbReference type="SMART" id="SM00062">
    <property type="entry name" value="PBPb"/>
    <property type="match status" value="1"/>
</dbReference>
<keyword evidence="7" id="KW-1185">Reference proteome</keyword>
<dbReference type="InterPro" id="IPR001638">
    <property type="entry name" value="Solute-binding_3/MltF_N"/>
</dbReference>
<feature type="chain" id="PRO_5046889552" evidence="4">
    <location>
        <begin position="25"/>
        <end position="344"/>
    </location>
</feature>
<evidence type="ECO:0000256" key="3">
    <source>
        <dbReference type="ARBA" id="ARBA00022729"/>
    </source>
</evidence>
<reference evidence="7" key="1">
    <citation type="journal article" date="2019" name="Int. J. Syst. Evol. Microbiol.">
        <title>The Global Catalogue of Microorganisms (GCM) 10K type strain sequencing project: providing services to taxonomists for standard genome sequencing and annotation.</title>
        <authorList>
            <consortium name="The Broad Institute Genomics Platform"/>
            <consortium name="The Broad Institute Genome Sequencing Center for Infectious Disease"/>
            <person name="Wu L."/>
            <person name="Ma J."/>
        </authorList>
    </citation>
    <scope>NUCLEOTIDE SEQUENCE [LARGE SCALE GENOMIC DNA]</scope>
    <source>
        <strain evidence="7">NBRC 110140</strain>
    </source>
</reference>